<keyword evidence="2 3" id="KW-0186">Copper</keyword>
<accession>U3GLC5</accession>
<dbReference type="HOGENOM" id="CLU_050131_3_0_0"/>
<sequence length="217" mass="23937">MNGESISKAASPWPKRLTLALLALALVLAGIWLYQRQTAPGTTPAVYTPSTGDDGPPAATRFTAVDQEGRPYTFAAETGNVNVLFFGFTHCPDVCPLTLSYLAKARAELPEALQKRVNLVFLSVDPARDTPSRLKEYVEFFSPDIVGLHLNEPTLGEVAKAYDIQYSKGEVQAAGKYQILHNSSTFLIDKENRMRLMYAEVPSVQRLAQDMRDALDE</sequence>
<dbReference type="GO" id="GO:0046872">
    <property type="term" value="F:metal ion binding"/>
    <property type="evidence" value="ECO:0007669"/>
    <property type="project" value="UniProtKB-KW"/>
</dbReference>
<dbReference type="STRING" id="937777.Deipe_2793"/>
<gene>
    <name evidence="6" type="ordered locus">Deipe_2793</name>
</gene>
<dbReference type="OrthoDB" id="9811998at2"/>
<dbReference type="AlphaFoldDB" id="U3GLC5"/>
<evidence type="ECO:0000256" key="3">
    <source>
        <dbReference type="PIRSR" id="PIRSR603782-1"/>
    </source>
</evidence>
<dbReference type="InterPro" id="IPR003782">
    <property type="entry name" value="SCO1/SenC"/>
</dbReference>
<keyword evidence="7" id="KW-1185">Reference proteome</keyword>
<evidence type="ECO:0000259" key="5">
    <source>
        <dbReference type="PROSITE" id="PS51352"/>
    </source>
</evidence>
<dbReference type="PANTHER" id="PTHR12151">
    <property type="entry name" value="ELECTRON TRANSPORT PROTIN SCO1/SENC FAMILY MEMBER"/>
    <property type="match status" value="1"/>
</dbReference>
<evidence type="ECO:0000313" key="6">
    <source>
        <dbReference type="EMBL" id="AFZ68257.1"/>
    </source>
</evidence>
<evidence type="ECO:0000256" key="1">
    <source>
        <dbReference type="ARBA" id="ARBA00010996"/>
    </source>
</evidence>
<feature type="binding site" evidence="3">
    <location>
        <position position="95"/>
    </location>
    <ligand>
        <name>Cu cation</name>
        <dbReference type="ChEBI" id="CHEBI:23378"/>
    </ligand>
</feature>
<evidence type="ECO:0000313" key="7">
    <source>
        <dbReference type="Proteomes" id="UP000010467"/>
    </source>
</evidence>
<dbReference type="PATRIC" id="fig|937777.3.peg.2807"/>
<keyword evidence="4" id="KW-1015">Disulfide bond</keyword>
<dbReference type="PROSITE" id="PS51352">
    <property type="entry name" value="THIOREDOXIN_2"/>
    <property type="match status" value="1"/>
</dbReference>
<keyword evidence="3" id="KW-0479">Metal-binding</keyword>
<dbReference type="PANTHER" id="PTHR12151:SF25">
    <property type="entry name" value="LINALOOL DEHYDRATASE_ISOMERASE DOMAIN-CONTAINING PROTEIN"/>
    <property type="match status" value="1"/>
</dbReference>
<dbReference type="eggNOG" id="COG1999">
    <property type="taxonomic scope" value="Bacteria"/>
</dbReference>
<name>U3GLC5_DEIPD</name>
<comment type="similarity">
    <text evidence="1">Belongs to the SCO1/2 family.</text>
</comment>
<dbReference type="KEGG" id="dpd:Deipe_2793"/>
<feature type="disulfide bond" description="Redox-active" evidence="4">
    <location>
        <begin position="91"/>
        <end position="95"/>
    </location>
</feature>
<feature type="domain" description="Thioredoxin" evidence="5">
    <location>
        <begin position="49"/>
        <end position="217"/>
    </location>
</feature>
<protein>
    <submittedName>
        <fullName evidence="6">Uncharacterized protein SCO1/SenC/PrrC, involved in biogenesis of respiratory and photosynthetic systems</fullName>
    </submittedName>
</protein>
<evidence type="ECO:0000256" key="4">
    <source>
        <dbReference type="PIRSR" id="PIRSR603782-2"/>
    </source>
</evidence>
<organism evidence="6 7">
    <name type="scientific">Deinococcus peraridilitoris (strain DSM 19664 / LMG 22246 / CIP 109416 / KR-200)</name>
    <dbReference type="NCBI Taxonomy" id="937777"/>
    <lineage>
        <taxon>Bacteria</taxon>
        <taxon>Thermotogati</taxon>
        <taxon>Deinococcota</taxon>
        <taxon>Deinococci</taxon>
        <taxon>Deinococcales</taxon>
        <taxon>Deinococcaceae</taxon>
        <taxon>Deinococcus</taxon>
    </lineage>
</organism>
<dbReference type="Proteomes" id="UP000010467">
    <property type="component" value="Chromosome"/>
</dbReference>
<dbReference type="InterPro" id="IPR013766">
    <property type="entry name" value="Thioredoxin_domain"/>
</dbReference>
<dbReference type="SUPFAM" id="SSF52833">
    <property type="entry name" value="Thioredoxin-like"/>
    <property type="match status" value="1"/>
</dbReference>
<dbReference type="Gene3D" id="3.40.30.10">
    <property type="entry name" value="Glutaredoxin"/>
    <property type="match status" value="1"/>
</dbReference>
<feature type="binding site" evidence="3">
    <location>
        <position position="181"/>
    </location>
    <ligand>
        <name>Cu cation</name>
        <dbReference type="ChEBI" id="CHEBI:23378"/>
    </ligand>
</feature>
<evidence type="ECO:0000256" key="2">
    <source>
        <dbReference type="ARBA" id="ARBA00023008"/>
    </source>
</evidence>
<dbReference type="EMBL" id="CP003382">
    <property type="protein sequence ID" value="AFZ68257.1"/>
    <property type="molecule type" value="Genomic_DNA"/>
</dbReference>
<dbReference type="RefSeq" id="WP_015236559.1">
    <property type="nucleotide sequence ID" value="NC_019793.1"/>
</dbReference>
<reference evidence="7" key="1">
    <citation type="submission" date="2012-03" db="EMBL/GenBank/DDBJ databases">
        <title>Complete sequence of chromosome of Deinococcus peraridilitoris DSM 19664.</title>
        <authorList>
            <person name="Lucas S."/>
            <person name="Copeland A."/>
            <person name="Lapidus A."/>
            <person name="Glavina del Rio T."/>
            <person name="Dalin E."/>
            <person name="Tice H."/>
            <person name="Bruce D."/>
            <person name="Goodwin L."/>
            <person name="Pitluck S."/>
            <person name="Peters L."/>
            <person name="Mikhailova N."/>
            <person name="Lu M."/>
            <person name="Kyrpides N."/>
            <person name="Mavromatis K."/>
            <person name="Ivanova N."/>
            <person name="Brettin T."/>
            <person name="Detter J.C."/>
            <person name="Han C."/>
            <person name="Larimer F."/>
            <person name="Land M."/>
            <person name="Hauser L."/>
            <person name="Markowitz V."/>
            <person name="Cheng J.-F."/>
            <person name="Hugenholtz P."/>
            <person name="Woyke T."/>
            <person name="Wu D."/>
            <person name="Pukall R."/>
            <person name="Steenblock K."/>
            <person name="Brambilla E."/>
            <person name="Klenk H.-P."/>
            <person name="Eisen J.A."/>
        </authorList>
    </citation>
    <scope>NUCLEOTIDE SEQUENCE [LARGE SCALE GENOMIC DNA]</scope>
    <source>
        <strain evidence="7">DSM 19664 / LMG 22246 / CIP 109416 / KR-200</strain>
    </source>
</reference>
<proteinExistence type="inferred from homology"/>
<dbReference type="InterPro" id="IPR036249">
    <property type="entry name" value="Thioredoxin-like_sf"/>
</dbReference>
<dbReference type="Pfam" id="PF02630">
    <property type="entry name" value="SCO1-SenC"/>
    <property type="match status" value="1"/>
</dbReference>
<feature type="binding site" evidence="3">
    <location>
        <position position="91"/>
    </location>
    <ligand>
        <name>Cu cation</name>
        <dbReference type="ChEBI" id="CHEBI:23378"/>
    </ligand>
</feature>
<dbReference type="CDD" id="cd02968">
    <property type="entry name" value="SCO"/>
    <property type="match status" value="1"/>
</dbReference>